<feature type="transmembrane region" description="Helical" evidence="1">
    <location>
        <begin position="62"/>
        <end position="87"/>
    </location>
</feature>
<name>A0AAU8MW31_9GAMM</name>
<protein>
    <recommendedName>
        <fullName evidence="3">Transmembrane protein</fullName>
    </recommendedName>
</protein>
<keyword evidence="1" id="KW-1133">Transmembrane helix</keyword>
<feature type="transmembrane region" description="Helical" evidence="1">
    <location>
        <begin position="149"/>
        <end position="167"/>
    </location>
</feature>
<reference evidence="2" key="1">
    <citation type="submission" date="2024-06" db="EMBL/GenBank/DDBJ databases">
        <authorList>
            <person name="Li S."/>
        </authorList>
    </citation>
    <scope>NUCLEOTIDE SEQUENCE</scope>
    <source>
        <strain evidence="2">SR10</strain>
    </source>
</reference>
<gene>
    <name evidence="2" type="ORF">ABU614_07085</name>
</gene>
<feature type="transmembrane region" description="Helical" evidence="1">
    <location>
        <begin position="173"/>
        <end position="192"/>
    </location>
</feature>
<sequence length="225" mass="25361">MSSENKIPDPKTAISLLERYNDVTFVLMIVNAVAAADLFLSYNLGKNLLTFDWTFGVQGLGVGWVVLFFVSLLLLFSVGSSVIVALGEYVRRLLPERDMPTGGGPDPWNVTPRQLEEHALAEKDALLLSLVVKAREEDDARRHDHQRRLSVTALAWPLLFAELYMPGTVVNGAPTFVQLICGVLAIGSFMLFMDMTELSRYRPTQIFYPPLARLYRQRWENQRAS</sequence>
<accession>A0AAU8MW31</accession>
<dbReference type="RefSeq" id="WP_363799865.1">
    <property type="nucleotide sequence ID" value="NZ_CP159925.1"/>
</dbReference>
<organism evidence="2">
    <name type="scientific">Lysobacter firmicutimachus</name>
    <dbReference type="NCBI Taxonomy" id="1792846"/>
    <lineage>
        <taxon>Bacteria</taxon>
        <taxon>Pseudomonadati</taxon>
        <taxon>Pseudomonadota</taxon>
        <taxon>Gammaproteobacteria</taxon>
        <taxon>Lysobacterales</taxon>
        <taxon>Lysobacteraceae</taxon>
        <taxon>Lysobacter</taxon>
    </lineage>
</organism>
<evidence type="ECO:0000256" key="1">
    <source>
        <dbReference type="SAM" id="Phobius"/>
    </source>
</evidence>
<feature type="transmembrane region" description="Helical" evidence="1">
    <location>
        <begin position="20"/>
        <end position="42"/>
    </location>
</feature>
<dbReference type="AlphaFoldDB" id="A0AAU8MW31"/>
<proteinExistence type="predicted"/>
<keyword evidence="1" id="KW-0472">Membrane</keyword>
<keyword evidence="1" id="KW-0812">Transmembrane</keyword>
<evidence type="ECO:0000313" key="2">
    <source>
        <dbReference type="EMBL" id="XCO76542.1"/>
    </source>
</evidence>
<dbReference type="EMBL" id="CP159925">
    <property type="protein sequence ID" value="XCO76542.1"/>
    <property type="molecule type" value="Genomic_DNA"/>
</dbReference>
<evidence type="ECO:0008006" key="3">
    <source>
        <dbReference type="Google" id="ProtNLM"/>
    </source>
</evidence>